<name>A0ABT1XHV2_9BURK</name>
<reference evidence="5" key="1">
    <citation type="submission" date="2022-07" db="EMBL/GenBank/DDBJ databases">
        <authorList>
            <person name="Xamxidin M."/>
        </authorList>
    </citation>
    <scope>NUCLEOTIDE SEQUENCE</scope>
    <source>
        <strain evidence="5">YS8-69</strain>
    </source>
</reference>
<dbReference type="PANTHER" id="PTHR47894">
    <property type="entry name" value="HTH-TYPE TRANSCRIPTIONAL REGULATOR GADX"/>
    <property type="match status" value="1"/>
</dbReference>
<organism evidence="5 6">
    <name type="scientific">Limnobacter parvus</name>
    <dbReference type="NCBI Taxonomy" id="2939690"/>
    <lineage>
        <taxon>Bacteria</taxon>
        <taxon>Pseudomonadati</taxon>
        <taxon>Pseudomonadota</taxon>
        <taxon>Betaproteobacteria</taxon>
        <taxon>Burkholderiales</taxon>
        <taxon>Burkholderiaceae</taxon>
        <taxon>Limnobacter</taxon>
    </lineage>
</organism>
<evidence type="ECO:0000259" key="4">
    <source>
        <dbReference type="PROSITE" id="PS01124"/>
    </source>
</evidence>
<feature type="domain" description="HTH araC/xylS-type" evidence="4">
    <location>
        <begin position="254"/>
        <end position="352"/>
    </location>
</feature>
<dbReference type="InterPro" id="IPR032687">
    <property type="entry name" value="AraC-type_N"/>
</dbReference>
<dbReference type="InterPro" id="IPR018060">
    <property type="entry name" value="HTH_AraC"/>
</dbReference>
<dbReference type="EMBL" id="JANKHG010000017">
    <property type="protein sequence ID" value="MCR2746469.1"/>
    <property type="molecule type" value="Genomic_DNA"/>
</dbReference>
<evidence type="ECO:0000313" key="5">
    <source>
        <dbReference type="EMBL" id="MCR2746469.1"/>
    </source>
</evidence>
<dbReference type="Proteomes" id="UP001165267">
    <property type="component" value="Unassembled WGS sequence"/>
</dbReference>
<keyword evidence="1" id="KW-0805">Transcription regulation</keyword>
<protein>
    <submittedName>
        <fullName evidence="5">AraC family transcriptional regulator</fullName>
    </submittedName>
</protein>
<keyword evidence="3" id="KW-0804">Transcription</keyword>
<dbReference type="PANTHER" id="PTHR47894:SF4">
    <property type="entry name" value="HTH-TYPE TRANSCRIPTIONAL REGULATOR GADX"/>
    <property type="match status" value="1"/>
</dbReference>
<dbReference type="Pfam" id="PF12833">
    <property type="entry name" value="HTH_18"/>
    <property type="match status" value="1"/>
</dbReference>
<dbReference type="PROSITE" id="PS01124">
    <property type="entry name" value="HTH_ARAC_FAMILY_2"/>
    <property type="match status" value="1"/>
</dbReference>
<dbReference type="InterPro" id="IPR009057">
    <property type="entry name" value="Homeodomain-like_sf"/>
</dbReference>
<keyword evidence="6" id="KW-1185">Reference proteome</keyword>
<keyword evidence="2" id="KW-0238">DNA-binding</keyword>
<comment type="caution">
    <text evidence="5">The sequence shown here is derived from an EMBL/GenBank/DDBJ whole genome shotgun (WGS) entry which is preliminary data.</text>
</comment>
<accession>A0ABT1XHV2</accession>
<sequence>MTKKEEFTTVAIYSKTGDGVETINFQMLASLANAARRCDIDLNNVMQELKLEIDMSGDPRKRMSLACFDSLFKSVNARKPSRHFPLIFGDSFNFDGLPELATFVTSASTPQEAMRVLDWSPKLLHPNLHFQIFNLGNEVALEVKVFDPEGLYNDLPGFVEASMSAVLKFIHLLSPGSHLIKRIEFRHAPLTAKSDYCDVLKTEVLFEQASNRLVVDSSALDLPLPGGIPSAHLKAQAVILNRLLPDVEEQTLSKQIRRMLKSRLSLLSEPMESVSQSLKLHPRTLQRKLKVEGTSYAALVGEVRHELACEMLKGSVMDIETIAANLGYSDRRSFTSAFVTWQGISPREYRNQQ</sequence>
<dbReference type="Gene3D" id="1.10.10.60">
    <property type="entry name" value="Homeodomain-like"/>
    <property type="match status" value="1"/>
</dbReference>
<dbReference type="SUPFAM" id="SSF46689">
    <property type="entry name" value="Homeodomain-like"/>
    <property type="match status" value="1"/>
</dbReference>
<evidence type="ECO:0000256" key="1">
    <source>
        <dbReference type="ARBA" id="ARBA00023015"/>
    </source>
</evidence>
<dbReference type="RefSeq" id="WP_257511709.1">
    <property type="nucleotide sequence ID" value="NZ_JANKHG010000017.1"/>
</dbReference>
<dbReference type="SMART" id="SM00342">
    <property type="entry name" value="HTH_ARAC"/>
    <property type="match status" value="1"/>
</dbReference>
<gene>
    <name evidence="5" type="ORF">NSP04_07395</name>
</gene>
<evidence type="ECO:0000313" key="6">
    <source>
        <dbReference type="Proteomes" id="UP001165267"/>
    </source>
</evidence>
<dbReference type="Pfam" id="PF12625">
    <property type="entry name" value="Arabinose_bd"/>
    <property type="match status" value="1"/>
</dbReference>
<evidence type="ECO:0000256" key="3">
    <source>
        <dbReference type="ARBA" id="ARBA00023163"/>
    </source>
</evidence>
<proteinExistence type="predicted"/>
<evidence type="ECO:0000256" key="2">
    <source>
        <dbReference type="ARBA" id="ARBA00023125"/>
    </source>
</evidence>